<protein>
    <submittedName>
        <fullName evidence="1">Uncharacterized protein</fullName>
    </submittedName>
</protein>
<dbReference type="STRING" id="1891926.Fuma_05868"/>
<dbReference type="AlphaFoldDB" id="A0A1P8WQ71"/>
<gene>
    <name evidence="1" type="ORF">Fuma_05868</name>
</gene>
<dbReference type="Proteomes" id="UP000187735">
    <property type="component" value="Chromosome"/>
</dbReference>
<proteinExistence type="predicted"/>
<dbReference type="RefSeq" id="WP_145944444.1">
    <property type="nucleotide sequence ID" value="NZ_CP017641.1"/>
</dbReference>
<evidence type="ECO:0000313" key="1">
    <source>
        <dbReference type="EMBL" id="APZ96200.1"/>
    </source>
</evidence>
<keyword evidence="2" id="KW-1185">Reference proteome</keyword>
<dbReference type="EMBL" id="CP017641">
    <property type="protein sequence ID" value="APZ96200.1"/>
    <property type="molecule type" value="Genomic_DNA"/>
</dbReference>
<accession>A0A1P8WQ71</accession>
<organism evidence="1 2">
    <name type="scientific">Fuerstiella marisgermanici</name>
    <dbReference type="NCBI Taxonomy" id="1891926"/>
    <lineage>
        <taxon>Bacteria</taxon>
        <taxon>Pseudomonadati</taxon>
        <taxon>Planctomycetota</taxon>
        <taxon>Planctomycetia</taxon>
        <taxon>Planctomycetales</taxon>
        <taxon>Planctomycetaceae</taxon>
        <taxon>Fuerstiella</taxon>
    </lineage>
</organism>
<evidence type="ECO:0000313" key="2">
    <source>
        <dbReference type="Proteomes" id="UP000187735"/>
    </source>
</evidence>
<dbReference type="OrthoDB" id="291597at2"/>
<sequence length="435" mass="47331">MQSLLWQLSFDVRPDSRIGRMLRAASITPALLCTTAIAFLLHSPASIAASDESEAVSWGEAHNGLQLRAVPVMSAMSEDDIDLSSPMPLFTNRSEVAFAVEVRNISDKPLVILDTRYGNSFGAHKGKSNSDNYSQYLFEIDYFDKNGNKIAKPHVQIVDAHMIVSGMLTAELAPKQSHRFLLRPETWNPVIGQRLPAGEYSAVIRYRGIAAPVSERIAEYRPTSKVLEAWSGDAASPKTAFEIRPPQSDNGQQKSLTWGEPVKGLRAAVAFGTGRPICRHGDRADLQLHIQNVSQDPITICSPAWLTDARLSARRIGGGAVNVGHTWYSGWTLSCRVTLLPGQTTTYFAGNVGIAGTPVQAADFPHVTNRTIVTPPGNYRMQFEVNLPGMSLEDGKGKQLAPLEGDWEGKLTTGKAPLIIFGAADATDDKVQNPE</sequence>
<reference evidence="1 2" key="1">
    <citation type="journal article" date="2016" name="Front. Microbiol.">
        <title>Fuerstia marisgermanicae gen. nov., sp. nov., an Unusual Member of the Phylum Planctomycetes from the German Wadden Sea.</title>
        <authorList>
            <person name="Kohn T."/>
            <person name="Heuer A."/>
            <person name="Jogler M."/>
            <person name="Vollmers J."/>
            <person name="Boedeker C."/>
            <person name="Bunk B."/>
            <person name="Rast P."/>
            <person name="Borchert D."/>
            <person name="Glockner I."/>
            <person name="Freese H.M."/>
            <person name="Klenk H.P."/>
            <person name="Overmann J."/>
            <person name="Kaster A.K."/>
            <person name="Rohde M."/>
            <person name="Wiegand S."/>
            <person name="Jogler C."/>
        </authorList>
    </citation>
    <scope>NUCLEOTIDE SEQUENCE [LARGE SCALE GENOMIC DNA]</scope>
    <source>
        <strain evidence="1 2">NH11</strain>
    </source>
</reference>
<name>A0A1P8WQ71_9PLAN</name>
<dbReference type="KEGG" id="fmr:Fuma_05868"/>